<comment type="catalytic activity">
    <reaction evidence="11">
        <text>(6R)-5,10-methylene-5,6,7,8-tetrahydrofolate + NADP(+) = (6R)-5,10-methenyltetrahydrofolate + NADPH</text>
        <dbReference type="Rhea" id="RHEA:22812"/>
        <dbReference type="ChEBI" id="CHEBI:15636"/>
        <dbReference type="ChEBI" id="CHEBI:57455"/>
        <dbReference type="ChEBI" id="CHEBI:57783"/>
        <dbReference type="ChEBI" id="CHEBI:58349"/>
        <dbReference type="EC" id="1.5.1.5"/>
    </reaction>
</comment>
<keyword evidence="8 11" id="KW-0368">Histidine biosynthesis</keyword>
<dbReference type="GO" id="GO:0009086">
    <property type="term" value="P:methionine biosynthetic process"/>
    <property type="evidence" value="ECO:0007669"/>
    <property type="project" value="UniProtKB-KW"/>
</dbReference>
<dbReference type="Proteomes" id="UP000000954">
    <property type="component" value="Chromosome"/>
</dbReference>
<dbReference type="InterPro" id="IPR000672">
    <property type="entry name" value="THF_DH/CycHdrlase"/>
</dbReference>
<dbReference type="CDD" id="cd01080">
    <property type="entry name" value="NAD_bind_m-THF_DH_Cyclohyd"/>
    <property type="match status" value="1"/>
</dbReference>
<dbReference type="AlphaFoldDB" id="C7MLE6"/>
<evidence type="ECO:0000259" key="12">
    <source>
        <dbReference type="Pfam" id="PF00763"/>
    </source>
</evidence>
<accession>C7MLE6</accession>
<dbReference type="EMBL" id="CP001682">
    <property type="protein sequence ID" value="ACU93752.1"/>
    <property type="molecule type" value="Genomic_DNA"/>
</dbReference>
<dbReference type="GO" id="GO:0035999">
    <property type="term" value="P:tetrahydrofolate interconversion"/>
    <property type="evidence" value="ECO:0007669"/>
    <property type="project" value="UniProtKB-UniRule"/>
</dbReference>
<evidence type="ECO:0000256" key="8">
    <source>
        <dbReference type="ARBA" id="ARBA00023102"/>
    </source>
</evidence>
<dbReference type="HAMAP" id="MF_01576">
    <property type="entry name" value="THF_DHG_CYH"/>
    <property type="match status" value="1"/>
</dbReference>
<comment type="function">
    <text evidence="11">Catalyzes the oxidation of 5,10-methylenetetrahydrofolate to 5,10-methenyltetrahydrofolate and then the hydrolysis of 5,10-methenyltetrahydrofolate to 10-formyltetrahydrofolate.</text>
</comment>
<dbReference type="EC" id="1.5.1.5" evidence="11"/>
<dbReference type="Gene3D" id="3.40.50.720">
    <property type="entry name" value="NAD(P)-binding Rossmann-like Domain"/>
    <property type="match status" value="1"/>
</dbReference>
<keyword evidence="5 11" id="KW-0378">Hydrolase</keyword>
<dbReference type="RefSeq" id="WP_012802441.1">
    <property type="nucleotide sequence ID" value="NC_013170.1"/>
</dbReference>
<evidence type="ECO:0000259" key="13">
    <source>
        <dbReference type="Pfam" id="PF02882"/>
    </source>
</evidence>
<dbReference type="GO" id="GO:0006164">
    <property type="term" value="P:purine nucleotide biosynthetic process"/>
    <property type="evidence" value="ECO:0007669"/>
    <property type="project" value="UniProtKB-KW"/>
</dbReference>
<protein>
    <recommendedName>
        <fullName evidence="11">Bifunctional protein FolD</fullName>
    </recommendedName>
    <domain>
        <recommendedName>
            <fullName evidence="11">Methylenetetrahydrofolate dehydrogenase</fullName>
            <ecNumber evidence="11">1.5.1.5</ecNumber>
        </recommendedName>
    </domain>
    <domain>
        <recommendedName>
            <fullName evidence="11">Methenyltetrahydrofolate cyclohydrolase</fullName>
            <ecNumber evidence="11">3.5.4.9</ecNumber>
        </recommendedName>
    </domain>
</protein>
<dbReference type="SUPFAM" id="SSF51735">
    <property type="entry name" value="NAD(P)-binding Rossmann-fold domains"/>
    <property type="match status" value="1"/>
</dbReference>
<evidence type="ECO:0000256" key="2">
    <source>
        <dbReference type="ARBA" id="ARBA00022563"/>
    </source>
</evidence>
<keyword evidence="6 11" id="KW-0521">NADP</keyword>
<dbReference type="PANTHER" id="PTHR48099:SF5">
    <property type="entry name" value="C-1-TETRAHYDROFOLATE SYNTHASE, CYTOPLASMIC"/>
    <property type="match status" value="1"/>
</dbReference>
<evidence type="ECO:0000256" key="5">
    <source>
        <dbReference type="ARBA" id="ARBA00022801"/>
    </source>
</evidence>
<name>C7MLE6_CRYCD</name>
<keyword evidence="7 11" id="KW-0560">Oxidoreductase</keyword>
<gene>
    <name evidence="11" type="primary">folD</name>
    <name evidence="14" type="ordered locus">Ccur_00190</name>
</gene>
<dbReference type="UniPathway" id="UPA00193"/>
<dbReference type="EC" id="3.5.4.9" evidence="11"/>
<dbReference type="Gene3D" id="3.40.50.10860">
    <property type="entry name" value="Leucine Dehydrogenase, chain A, domain 1"/>
    <property type="match status" value="1"/>
</dbReference>
<evidence type="ECO:0000256" key="10">
    <source>
        <dbReference type="ARBA" id="ARBA00023268"/>
    </source>
</evidence>
<dbReference type="STRING" id="469378.Ccur_00190"/>
<dbReference type="InterPro" id="IPR020631">
    <property type="entry name" value="THF_DH/CycHdrlase_NAD-bd_dom"/>
</dbReference>
<evidence type="ECO:0000256" key="11">
    <source>
        <dbReference type="HAMAP-Rule" id="MF_01576"/>
    </source>
</evidence>
<comment type="pathway">
    <text evidence="1 11">One-carbon metabolism; tetrahydrofolate interconversion.</text>
</comment>
<comment type="caution">
    <text evidence="11">Lacks conserved residue(s) required for the propagation of feature annotation.</text>
</comment>
<dbReference type="GO" id="GO:0004488">
    <property type="term" value="F:methylenetetrahydrofolate dehydrogenase (NADP+) activity"/>
    <property type="evidence" value="ECO:0007669"/>
    <property type="project" value="UniProtKB-UniRule"/>
</dbReference>
<feature type="binding site" evidence="11">
    <location>
        <begin position="165"/>
        <end position="167"/>
    </location>
    <ligand>
        <name>NADP(+)</name>
        <dbReference type="ChEBI" id="CHEBI:58349"/>
    </ligand>
</feature>
<feature type="domain" description="Tetrahydrofolate dehydrogenase/cyclohydrolase catalytic" evidence="12">
    <location>
        <begin position="9"/>
        <end position="119"/>
    </location>
</feature>
<dbReference type="HOGENOM" id="CLU_034045_2_1_11"/>
<evidence type="ECO:0000256" key="1">
    <source>
        <dbReference type="ARBA" id="ARBA00004777"/>
    </source>
</evidence>
<dbReference type="GO" id="GO:0005829">
    <property type="term" value="C:cytosol"/>
    <property type="evidence" value="ECO:0007669"/>
    <property type="project" value="TreeGrafter"/>
</dbReference>
<reference evidence="14 15" key="1">
    <citation type="journal article" date="2009" name="Stand. Genomic Sci.">
        <title>Complete genome sequence of Cryptobacterium curtum type strain (12-3).</title>
        <authorList>
            <person name="Mavrommatis K."/>
            <person name="Pukall R."/>
            <person name="Rohde C."/>
            <person name="Chen F."/>
            <person name="Sims D."/>
            <person name="Brettin T."/>
            <person name="Kuske C."/>
            <person name="Detter J.C."/>
            <person name="Han C."/>
            <person name="Lapidus A."/>
            <person name="Copeland A."/>
            <person name="Glavina Del Rio T."/>
            <person name="Nolan M."/>
            <person name="Lucas S."/>
            <person name="Tice H."/>
            <person name="Cheng J.F."/>
            <person name="Bruce D."/>
            <person name="Goodwin L."/>
            <person name="Pitluck S."/>
            <person name="Ovchinnikova G."/>
            <person name="Pati A."/>
            <person name="Ivanova N."/>
            <person name="Chen A."/>
            <person name="Palaniappan K."/>
            <person name="Chain P."/>
            <person name="D'haeseleer P."/>
            <person name="Goker M."/>
            <person name="Bristow J."/>
            <person name="Eisen J.A."/>
            <person name="Markowitz V."/>
            <person name="Hugenholtz P."/>
            <person name="Rohde M."/>
            <person name="Klenk H.P."/>
            <person name="Kyrpides N.C."/>
        </authorList>
    </citation>
    <scope>NUCLEOTIDE SEQUENCE [LARGE SCALE GENOMIC DNA]</scope>
    <source>
        <strain evidence="15">ATCC 700683 / DSM 15641 / 12-3</strain>
    </source>
</reference>
<evidence type="ECO:0000256" key="7">
    <source>
        <dbReference type="ARBA" id="ARBA00023002"/>
    </source>
</evidence>
<feature type="binding site" evidence="11">
    <location>
        <position position="231"/>
    </location>
    <ligand>
        <name>NADP(+)</name>
        <dbReference type="ChEBI" id="CHEBI:58349"/>
    </ligand>
</feature>
<dbReference type="SUPFAM" id="SSF53223">
    <property type="entry name" value="Aminoacid dehydrogenase-like, N-terminal domain"/>
    <property type="match status" value="1"/>
</dbReference>
<keyword evidence="9 11" id="KW-0486">Methionine biosynthesis</keyword>
<evidence type="ECO:0000256" key="9">
    <source>
        <dbReference type="ARBA" id="ARBA00023167"/>
    </source>
</evidence>
<comment type="catalytic activity">
    <reaction evidence="11">
        <text>(6R)-5,10-methenyltetrahydrofolate + H2O = (6R)-10-formyltetrahydrofolate + H(+)</text>
        <dbReference type="Rhea" id="RHEA:23700"/>
        <dbReference type="ChEBI" id="CHEBI:15377"/>
        <dbReference type="ChEBI" id="CHEBI:15378"/>
        <dbReference type="ChEBI" id="CHEBI:57455"/>
        <dbReference type="ChEBI" id="CHEBI:195366"/>
        <dbReference type="EC" id="3.5.4.9"/>
    </reaction>
</comment>
<dbReference type="InterPro" id="IPR020630">
    <property type="entry name" value="THF_DH/CycHdrlase_cat_dom"/>
</dbReference>
<keyword evidence="3 11" id="KW-0028">Amino-acid biosynthesis</keyword>
<dbReference type="GO" id="GO:0004477">
    <property type="term" value="F:methenyltetrahydrofolate cyclohydrolase activity"/>
    <property type="evidence" value="ECO:0007669"/>
    <property type="project" value="UniProtKB-UniRule"/>
</dbReference>
<dbReference type="PRINTS" id="PR00085">
    <property type="entry name" value="THFDHDRGNASE"/>
</dbReference>
<keyword evidence="15" id="KW-1185">Reference proteome</keyword>
<dbReference type="Pfam" id="PF00763">
    <property type="entry name" value="THF_DHG_CYH"/>
    <property type="match status" value="1"/>
</dbReference>
<evidence type="ECO:0000256" key="3">
    <source>
        <dbReference type="ARBA" id="ARBA00022605"/>
    </source>
</evidence>
<dbReference type="GO" id="GO:0000105">
    <property type="term" value="P:L-histidine biosynthetic process"/>
    <property type="evidence" value="ECO:0007669"/>
    <property type="project" value="UniProtKB-KW"/>
</dbReference>
<comment type="subunit">
    <text evidence="11">Homodimer.</text>
</comment>
<proteinExistence type="inferred from homology"/>
<organism evidence="14 15">
    <name type="scientific">Cryptobacterium curtum (strain ATCC 700683 / DSM 15641 / CCUG 43107 / 12-3)</name>
    <dbReference type="NCBI Taxonomy" id="469378"/>
    <lineage>
        <taxon>Bacteria</taxon>
        <taxon>Bacillati</taxon>
        <taxon>Actinomycetota</taxon>
        <taxon>Coriobacteriia</taxon>
        <taxon>Eggerthellales</taxon>
        <taxon>Eggerthellaceae</taxon>
        <taxon>Cryptobacterium</taxon>
    </lineage>
</organism>
<comment type="similarity">
    <text evidence="11">Belongs to the tetrahydrofolate dehydrogenase/cyclohydrolase family.</text>
</comment>
<dbReference type="eggNOG" id="COG0190">
    <property type="taxonomic scope" value="Bacteria"/>
</dbReference>
<sequence length="293" mass="31037">MAQIWKAAPVVEALAEETDRLVAQVTAQGITPQLAIIRVGNRPDDISYERGARKRCEARGIAATTFELAAESTQDELMTTIQHINDDPAIHGCLMLRPLPASLNEEAATAVLLPQKDIDGITPSSLFGVFAQETVGFAPCTAQAVIEVLDHYGAHLDGTNVCVIGRSLVVGRPVSLMLQKRNATVTMCHSHTRTIQQVCRQADIVVAAIGQAHTIDVDWVSPGQVVIDVGINWDSAASKLVGDVDFDSVEPKVAAITPVPGGLGAVTSAVLCKHLAQAAVNQLAAPPYQESNS</sequence>
<dbReference type="KEGG" id="ccu:Ccur_00190"/>
<evidence type="ECO:0000256" key="4">
    <source>
        <dbReference type="ARBA" id="ARBA00022755"/>
    </source>
</evidence>
<keyword evidence="2 11" id="KW-0554">One-carbon metabolism</keyword>
<dbReference type="PANTHER" id="PTHR48099">
    <property type="entry name" value="C-1-TETRAHYDROFOLATE SYNTHASE, CYTOPLASMIC-RELATED"/>
    <property type="match status" value="1"/>
</dbReference>
<dbReference type="InterPro" id="IPR036291">
    <property type="entry name" value="NAD(P)-bd_dom_sf"/>
</dbReference>
<evidence type="ECO:0000313" key="14">
    <source>
        <dbReference type="EMBL" id="ACU93752.1"/>
    </source>
</evidence>
<dbReference type="Pfam" id="PF02882">
    <property type="entry name" value="THF_DHG_CYH_C"/>
    <property type="match status" value="1"/>
</dbReference>
<dbReference type="OrthoDB" id="9803580at2"/>
<feature type="domain" description="Tetrahydrofolate dehydrogenase/cyclohydrolase NAD(P)-binding" evidence="13">
    <location>
        <begin position="139"/>
        <end position="281"/>
    </location>
</feature>
<keyword evidence="10 11" id="KW-0511">Multifunctional enzyme</keyword>
<keyword evidence="4 11" id="KW-0658">Purine biosynthesis</keyword>
<dbReference type="InterPro" id="IPR046346">
    <property type="entry name" value="Aminoacid_DH-like_N_sf"/>
</dbReference>
<evidence type="ECO:0000256" key="6">
    <source>
        <dbReference type="ARBA" id="ARBA00022857"/>
    </source>
</evidence>
<dbReference type="FunFam" id="3.40.50.720:FF:000094">
    <property type="entry name" value="Bifunctional protein FolD"/>
    <property type="match status" value="1"/>
</dbReference>
<evidence type="ECO:0000313" key="15">
    <source>
        <dbReference type="Proteomes" id="UP000000954"/>
    </source>
</evidence>